<name>A0A0E1X2H4_9HYPH</name>
<accession>A0A0E1X2H4</accession>
<dbReference type="PANTHER" id="PTHR30469:SF11">
    <property type="entry name" value="BLL4320 PROTEIN"/>
    <property type="match status" value="1"/>
</dbReference>
<dbReference type="InterPro" id="IPR058792">
    <property type="entry name" value="Beta-barrel_RND_2"/>
</dbReference>
<dbReference type="SUPFAM" id="SSF111369">
    <property type="entry name" value="HlyD-like secretion proteins"/>
    <property type="match status" value="1"/>
</dbReference>
<dbReference type="GO" id="GO:1990281">
    <property type="term" value="C:efflux pump complex"/>
    <property type="evidence" value="ECO:0007669"/>
    <property type="project" value="TreeGrafter"/>
</dbReference>
<evidence type="ECO:0000256" key="2">
    <source>
        <dbReference type="SAM" id="MobiDB-lite"/>
    </source>
</evidence>
<evidence type="ECO:0000313" key="6">
    <source>
        <dbReference type="EMBL" id="EEZ31213.1"/>
    </source>
</evidence>
<evidence type="ECO:0000259" key="5">
    <source>
        <dbReference type="Pfam" id="PF25954"/>
    </source>
</evidence>
<feature type="region of interest" description="Disordered" evidence="2">
    <location>
        <begin position="374"/>
        <end position="393"/>
    </location>
</feature>
<keyword evidence="3" id="KW-0472">Membrane</keyword>
<feature type="domain" description="CusB-like beta-barrel" evidence="5">
    <location>
        <begin position="214"/>
        <end position="284"/>
    </location>
</feature>
<keyword evidence="3" id="KW-1133">Transmembrane helix</keyword>
<organism evidence="6">
    <name type="scientific">Brucella pinnipedialis M292/94/1</name>
    <dbReference type="NCBI Taxonomy" id="520462"/>
    <lineage>
        <taxon>Bacteria</taxon>
        <taxon>Pseudomonadati</taxon>
        <taxon>Pseudomonadota</taxon>
        <taxon>Alphaproteobacteria</taxon>
        <taxon>Hyphomicrobiales</taxon>
        <taxon>Brucellaceae</taxon>
        <taxon>Brucella/Ochrobactrum group</taxon>
        <taxon>Brucella</taxon>
    </lineage>
</organism>
<feature type="transmembrane region" description="Helical" evidence="3">
    <location>
        <begin position="16"/>
        <end position="36"/>
    </location>
</feature>
<proteinExistence type="inferred from homology"/>
<keyword evidence="3" id="KW-0812">Transmembrane</keyword>
<dbReference type="Gene3D" id="2.40.420.20">
    <property type="match status" value="1"/>
</dbReference>
<evidence type="ECO:0000259" key="4">
    <source>
        <dbReference type="Pfam" id="PF25917"/>
    </source>
</evidence>
<evidence type="ECO:0000256" key="3">
    <source>
        <dbReference type="SAM" id="Phobius"/>
    </source>
</evidence>
<reference evidence="6" key="1">
    <citation type="submission" date="2009-01" db="EMBL/GenBank/DDBJ databases">
        <title>The Genome Sequence of Brucella pinnipedialis M292/94/1.</title>
        <authorList>
            <consortium name="The Broad Institute Genome Sequencing Platform"/>
            <person name="Ward D."/>
            <person name="Young S.K."/>
            <person name="Kodira C.D."/>
            <person name="Zeng Q."/>
            <person name="Koehrsen M."/>
            <person name="Alvarado L."/>
            <person name="Berlin A."/>
            <person name="Borenstein D."/>
            <person name="Chen Z."/>
            <person name="Engels R."/>
            <person name="Freedman E."/>
            <person name="Gellesch M."/>
            <person name="Goldberg J."/>
            <person name="Griggs A."/>
            <person name="Gujja S."/>
            <person name="Heiman D."/>
            <person name="Hepburn T."/>
            <person name="Howarth C."/>
            <person name="Jen D."/>
            <person name="Larson L."/>
            <person name="Lewis B."/>
            <person name="Mehta T."/>
            <person name="Park D."/>
            <person name="Pearson M."/>
            <person name="Roberts A."/>
            <person name="Saif S."/>
            <person name="Shea T."/>
            <person name="Shenoy N."/>
            <person name="Sisk P."/>
            <person name="Stolte C."/>
            <person name="Sykes S."/>
            <person name="Walk T."/>
            <person name="White J."/>
            <person name="Yandava C."/>
            <person name="Whatmore A.M."/>
            <person name="Perrett L.L."/>
            <person name="O'Callaghan D."/>
            <person name="Nusbaum C."/>
            <person name="Galagan J."/>
            <person name="Birren B."/>
        </authorList>
    </citation>
    <scope>NUCLEOTIDE SEQUENCE [LARGE SCALE GENOMIC DNA]</scope>
    <source>
        <strain evidence="6">M292/94/1</strain>
    </source>
</reference>
<dbReference type="Pfam" id="PF25917">
    <property type="entry name" value="BSH_RND"/>
    <property type="match status" value="1"/>
</dbReference>
<dbReference type="Gene3D" id="2.40.30.170">
    <property type="match status" value="1"/>
</dbReference>
<dbReference type="FunFam" id="2.40.30.170:FF:000010">
    <property type="entry name" value="Efflux RND transporter periplasmic adaptor subunit"/>
    <property type="match status" value="1"/>
</dbReference>
<comment type="similarity">
    <text evidence="1">Belongs to the membrane fusion protein (MFP) (TC 8.A.1) family.</text>
</comment>
<dbReference type="NCBIfam" id="TIGR01730">
    <property type="entry name" value="RND_mfp"/>
    <property type="match status" value="1"/>
</dbReference>
<dbReference type="GO" id="GO:0015562">
    <property type="term" value="F:efflux transmembrane transporter activity"/>
    <property type="evidence" value="ECO:0007669"/>
    <property type="project" value="TreeGrafter"/>
</dbReference>
<sequence length="393" mass="42165">MRFKATLEFIRMIKRLILAIIFLVVVVGGLIGFNLFRSKMIKDFFANMQQPAQTVSTVTVEPGVWQPGVEAIGTASALNGVDLTVQLDGVVQKINFKANQDVKQGDILLQMEDSIQRADLAAAEAEAVLAQQNLKRADTLRTRGVGAVSNVDTTASAANAAVALVEKMRATLAQKSVKAPFSGVIGIPKVDIGQYLTPGTVIATLQNTDIMRIDFTVPEQLLATIKLGQTVKVGSNADTLDFTGKIVGIDPKIDPTTRLVSVRAEVDNPDHKLTPGQFVQVRVELPEESNVIALPQTSIVSSLYGDYVYVVRPEQKQESAKASEAAKVQEGQKQVAQQVFIKLGRRSAGNVEVTSGLKPGDIIITAGQNRLSSGVPVKIDNTVNPSGNPADRQ</sequence>
<gene>
    <name evidence="6" type="ORF">BALG_01333</name>
</gene>
<dbReference type="InterPro" id="IPR006143">
    <property type="entry name" value="RND_pump_MFP"/>
</dbReference>
<dbReference type="Gene3D" id="1.10.287.470">
    <property type="entry name" value="Helix hairpin bin"/>
    <property type="match status" value="1"/>
</dbReference>
<evidence type="ECO:0000256" key="1">
    <source>
        <dbReference type="ARBA" id="ARBA00009477"/>
    </source>
</evidence>
<dbReference type="Gene3D" id="2.40.50.100">
    <property type="match status" value="1"/>
</dbReference>
<dbReference type="InterPro" id="IPR058625">
    <property type="entry name" value="MdtA-like_BSH"/>
</dbReference>
<dbReference type="AlphaFoldDB" id="A0A0E1X2H4"/>
<dbReference type="PANTHER" id="PTHR30469">
    <property type="entry name" value="MULTIDRUG RESISTANCE PROTEIN MDTA"/>
    <property type="match status" value="1"/>
</dbReference>
<protein>
    <submittedName>
        <fullName evidence="6">Efflux transporter</fullName>
    </submittedName>
</protein>
<dbReference type="HOGENOM" id="CLU_018816_1_2_5"/>
<dbReference type="Pfam" id="PF25954">
    <property type="entry name" value="Beta-barrel_RND_2"/>
    <property type="match status" value="1"/>
</dbReference>
<feature type="domain" description="Multidrug resistance protein MdtA-like barrel-sandwich hybrid" evidence="4">
    <location>
        <begin position="80"/>
        <end position="200"/>
    </location>
</feature>
<dbReference type="Proteomes" id="UP000004659">
    <property type="component" value="Unassembled WGS sequence"/>
</dbReference>
<dbReference type="EMBL" id="EQ999546">
    <property type="protein sequence ID" value="EEZ31213.1"/>
    <property type="molecule type" value="Genomic_DNA"/>
</dbReference>